<comment type="caution">
    <text evidence="3">The sequence shown here is derived from an EMBL/GenBank/DDBJ whole genome shotgun (WGS) entry which is preliminary data.</text>
</comment>
<dbReference type="PANTHER" id="PTHR31438:SF1">
    <property type="entry name" value="LYSINE N-ACYLTRANSFERASE C17G9.06C-RELATED"/>
    <property type="match status" value="1"/>
</dbReference>
<dbReference type="Gene3D" id="3.40.630.30">
    <property type="match status" value="1"/>
</dbReference>
<dbReference type="PANTHER" id="PTHR31438">
    <property type="entry name" value="LYSINE N-ACYLTRANSFERASE C17G9.06C-RELATED"/>
    <property type="match status" value="1"/>
</dbReference>
<keyword evidence="4" id="KW-1185">Reference proteome</keyword>
<dbReference type="OrthoDB" id="9814648at2"/>
<dbReference type="AlphaFoldDB" id="A0A398BV93"/>
<evidence type="ECO:0000313" key="4">
    <source>
        <dbReference type="Proteomes" id="UP000266649"/>
    </source>
</evidence>
<dbReference type="PROSITE" id="PS51186">
    <property type="entry name" value="GNAT"/>
    <property type="match status" value="1"/>
</dbReference>
<accession>A0A398BV93</accession>
<dbReference type="GO" id="GO:0046677">
    <property type="term" value="P:response to antibiotic"/>
    <property type="evidence" value="ECO:0007669"/>
    <property type="project" value="UniProtKB-KW"/>
</dbReference>
<name>A0A398BV93_9RHOB</name>
<dbReference type="Proteomes" id="UP000266649">
    <property type="component" value="Unassembled WGS sequence"/>
</dbReference>
<keyword evidence="1" id="KW-0046">Antibiotic resistance</keyword>
<dbReference type="GO" id="GO:0016410">
    <property type="term" value="F:N-acyltransferase activity"/>
    <property type="evidence" value="ECO:0007669"/>
    <property type="project" value="TreeGrafter"/>
</dbReference>
<sequence length="178" mass="20144">MRPRPRCLVMPAEADYSFPPLTRTDYARMRGWLAQPHVRAWWGDPDTEIALIDADIDGTTADLRLVAYQGRPFAYVQDYPAHHEPMPQYADFPTGTRAMDTFLGEPDMLGQGHAARYLNLRAADLRRRYPAVVIDPDPSNERAVRAYRRAGFRALHEATGETGKPVLVMEFDPTSLSL</sequence>
<feature type="domain" description="N-acetyltransferase" evidence="2">
    <location>
        <begin position="16"/>
        <end position="174"/>
    </location>
</feature>
<dbReference type="EMBL" id="QXXQ01000001">
    <property type="protein sequence ID" value="RID93634.1"/>
    <property type="molecule type" value="Genomic_DNA"/>
</dbReference>
<dbReference type="SUPFAM" id="SSF55729">
    <property type="entry name" value="Acyl-CoA N-acyltransferases (Nat)"/>
    <property type="match status" value="1"/>
</dbReference>
<keyword evidence="3" id="KW-0808">Transferase</keyword>
<protein>
    <submittedName>
        <fullName evidence="3">GNAT family N-acetyltransferase</fullName>
    </submittedName>
</protein>
<dbReference type="InterPro" id="IPR016181">
    <property type="entry name" value="Acyl_CoA_acyltransferase"/>
</dbReference>
<evidence type="ECO:0000313" key="3">
    <source>
        <dbReference type="EMBL" id="RID93634.1"/>
    </source>
</evidence>
<dbReference type="RefSeq" id="WP_119133040.1">
    <property type="nucleotide sequence ID" value="NZ_QXXQ01000001.1"/>
</dbReference>
<dbReference type="Pfam" id="PF13523">
    <property type="entry name" value="Acetyltransf_8"/>
    <property type="match status" value="1"/>
</dbReference>
<proteinExistence type="predicted"/>
<evidence type="ECO:0000259" key="2">
    <source>
        <dbReference type="PROSITE" id="PS51186"/>
    </source>
</evidence>
<dbReference type="InterPro" id="IPR000182">
    <property type="entry name" value="GNAT_dom"/>
</dbReference>
<evidence type="ECO:0000256" key="1">
    <source>
        <dbReference type="ARBA" id="ARBA00023251"/>
    </source>
</evidence>
<gene>
    <name evidence="3" type="ORF">D2N39_01585</name>
</gene>
<reference evidence="3 4" key="1">
    <citation type="submission" date="2018-09" db="EMBL/GenBank/DDBJ databases">
        <title>Gemmobacter lutimaris sp. nov., a marine bacterium isolated from tidal flat.</title>
        <authorList>
            <person name="Lee D.W."/>
            <person name="Yoo Y."/>
            <person name="Kim J.-J."/>
            <person name="Kim B.S."/>
        </authorList>
    </citation>
    <scope>NUCLEOTIDE SEQUENCE [LARGE SCALE GENOMIC DNA]</scope>
    <source>
        <strain evidence="3 4">YJ-T1-11</strain>
    </source>
</reference>
<organism evidence="3 4">
    <name type="scientific">Gemmobacter lutimaris</name>
    <dbReference type="NCBI Taxonomy" id="2306023"/>
    <lineage>
        <taxon>Bacteria</taxon>
        <taxon>Pseudomonadati</taxon>
        <taxon>Pseudomonadota</taxon>
        <taxon>Alphaproteobacteria</taxon>
        <taxon>Rhodobacterales</taxon>
        <taxon>Paracoccaceae</taxon>
        <taxon>Gemmobacter</taxon>
    </lineage>
</organism>